<feature type="transmembrane region" description="Helical" evidence="1">
    <location>
        <begin position="9"/>
        <end position="29"/>
    </location>
</feature>
<evidence type="ECO:0000313" key="3">
    <source>
        <dbReference type="Proteomes" id="UP001231109"/>
    </source>
</evidence>
<sequence length="178" mass="19785">MSIDYRKTGIVLIVLLVLLKFAVVPWFNWVSLKTSNIHQVSQSVGRLEQVQLRTEALQQHGELINRAYTKLADLWLANGAAQPQVVILRHLENLAGDSGVELNPRNIGQPIEQPISSLPLSLFVNGHPQNVSQFLVSIEREQPAAIITGARLVKARPYDKKITAVLDVLFLLAPKEAE</sequence>
<dbReference type="EMBL" id="JAPJDZ010000004">
    <property type="protein sequence ID" value="MDP5134933.1"/>
    <property type="molecule type" value="Genomic_DNA"/>
</dbReference>
<dbReference type="RefSeq" id="WP_305973722.1">
    <property type="nucleotide sequence ID" value="NZ_JAPJDZ010000004.1"/>
</dbReference>
<keyword evidence="1" id="KW-0812">Transmembrane</keyword>
<dbReference type="Proteomes" id="UP001231109">
    <property type="component" value="Unassembled WGS sequence"/>
</dbReference>
<evidence type="ECO:0000313" key="2">
    <source>
        <dbReference type="EMBL" id="MDP5134933.1"/>
    </source>
</evidence>
<proteinExistence type="predicted"/>
<reference evidence="2 3" key="1">
    <citation type="submission" date="2022-11" db="EMBL/GenBank/DDBJ databases">
        <title>Viruses from the air-sea interface of a natural surface slick.</title>
        <authorList>
            <person name="Rahlff J."/>
            <person name="Holmfeldt K."/>
        </authorList>
    </citation>
    <scope>NUCLEOTIDE SEQUENCE [LARGE SCALE GENOMIC DNA]</scope>
    <source>
        <strain evidence="2 3">SMS4</strain>
    </source>
</reference>
<accession>A0ABT9HUX8</accession>
<organism evidence="2 3">
    <name type="scientific">Rheinheimera baltica</name>
    <dbReference type="NCBI Taxonomy" id="67576"/>
    <lineage>
        <taxon>Bacteria</taxon>
        <taxon>Pseudomonadati</taxon>
        <taxon>Pseudomonadota</taxon>
        <taxon>Gammaproteobacteria</taxon>
        <taxon>Chromatiales</taxon>
        <taxon>Chromatiaceae</taxon>
        <taxon>Rheinheimera</taxon>
    </lineage>
</organism>
<evidence type="ECO:0008006" key="4">
    <source>
        <dbReference type="Google" id="ProtNLM"/>
    </source>
</evidence>
<protein>
    <recommendedName>
        <fullName evidence="4">General secretion pathway protein M</fullName>
    </recommendedName>
</protein>
<keyword evidence="1" id="KW-1133">Transmembrane helix</keyword>
<name>A0ABT9HUX8_9GAMM</name>
<keyword evidence="1" id="KW-0472">Membrane</keyword>
<gene>
    <name evidence="2" type="ORF">ORJ04_03105</name>
</gene>
<keyword evidence="3" id="KW-1185">Reference proteome</keyword>
<evidence type="ECO:0000256" key="1">
    <source>
        <dbReference type="SAM" id="Phobius"/>
    </source>
</evidence>
<comment type="caution">
    <text evidence="2">The sequence shown here is derived from an EMBL/GenBank/DDBJ whole genome shotgun (WGS) entry which is preliminary data.</text>
</comment>